<dbReference type="STRING" id="1070870.SAMN05444351_1684"/>
<evidence type="ECO:0000313" key="8">
    <source>
        <dbReference type="EMBL" id="SHG17892.1"/>
    </source>
</evidence>
<feature type="region of interest" description="Disordered" evidence="5">
    <location>
        <begin position="222"/>
        <end position="255"/>
    </location>
</feature>
<keyword evidence="2 6" id="KW-0812">Transmembrane</keyword>
<dbReference type="PANTHER" id="PTHR23528">
    <property type="match status" value="1"/>
</dbReference>
<name>A0A1M5HPW8_9ACTN</name>
<evidence type="ECO:0000256" key="3">
    <source>
        <dbReference type="ARBA" id="ARBA00022989"/>
    </source>
</evidence>
<sequence>MADRMAARTADAPAADPRVAQRAGTRRITFYVALAVFAQESTWNFYDNRVPELLRELVPSVAVIGLLMGMDNLLGIVIQPWIGNRSDNTRTRWGRRIPYLAVMMPLAAVLFLLIPHAPSLGWLIVVIFAYALVMNSFKPISESLMPDFIAPERRSRANAAVKIASALTTIVAALVSLLLVDDHPRLAFAVPSALMLVAAGVLVWRVRDSRSPAYQAALAEDRRAAGGGPGGEQRERDAQGRAAQAAEEDAATLSSGGAGVGLPLRAVVGELMRSPDRSRVLLLVAVLAFGGAWAGVRSLMTPYGVTALGLSDGAAGGLTLPSGIAFILAAYPAALFAERVGRLRIMAAGVTVFAAAMVLGLLVRTPTVTVVALCLGAAGAAGFIVNAVVVLWNLAPTSRVLGAYTGIYTVAWVSGGFLGPALLGLLIDLTTWDLLLLHTAVLAALALAVLLRLARRHRRRAAAGEEVVAL</sequence>
<organism evidence="8 9">
    <name type="scientific">Geodermatophilus nigrescens</name>
    <dbReference type="NCBI Taxonomy" id="1070870"/>
    <lineage>
        <taxon>Bacteria</taxon>
        <taxon>Bacillati</taxon>
        <taxon>Actinomycetota</taxon>
        <taxon>Actinomycetes</taxon>
        <taxon>Geodermatophilales</taxon>
        <taxon>Geodermatophilaceae</taxon>
        <taxon>Geodermatophilus</taxon>
    </lineage>
</organism>
<dbReference type="InterPro" id="IPR020846">
    <property type="entry name" value="MFS_dom"/>
</dbReference>
<feature type="transmembrane region" description="Helical" evidence="6">
    <location>
        <begin position="343"/>
        <end position="363"/>
    </location>
</feature>
<feature type="transmembrane region" description="Helical" evidence="6">
    <location>
        <begin position="316"/>
        <end position="336"/>
    </location>
</feature>
<evidence type="ECO:0000256" key="4">
    <source>
        <dbReference type="ARBA" id="ARBA00023136"/>
    </source>
</evidence>
<gene>
    <name evidence="8" type="ORF">SAMN05444351_1684</name>
</gene>
<evidence type="ECO:0000259" key="7">
    <source>
        <dbReference type="PROSITE" id="PS50850"/>
    </source>
</evidence>
<evidence type="ECO:0000256" key="6">
    <source>
        <dbReference type="SAM" id="Phobius"/>
    </source>
</evidence>
<feature type="transmembrane region" description="Helical" evidence="6">
    <location>
        <begin position="97"/>
        <end position="114"/>
    </location>
</feature>
<reference evidence="8 9" key="1">
    <citation type="submission" date="2016-11" db="EMBL/GenBank/DDBJ databases">
        <authorList>
            <person name="Jaros S."/>
            <person name="Januszkiewicz K."/>
            <person name="Wedrychowicz H."/>
        </authorList>
    </citation>
    <scope>NUCLEOTIDE SEQUENCE [LARGE SCALE GENOMIC DNA]</scope>
    <source>
        <strain evidence="8 9">DSM 45408</strain>
    </source>
</reference>
<dbReference type="RefSeq" id="WP_217651185.1">
    <property type="nucleotide sequence ID" value="NZ_FQVX01000002.1"/>
</dbReference>
<dbReference type="GO" id="GO:0005886">
    <property type="term" value="C:plasma membrane"/>
    <property type="evidence" value="ECO:0007669"/>
    <property type="project" value="UniProtKB-SubCell"/>
</dbReference>
<keyword evidence="3 6" id="KW-1133">Transmembrane helix</keyword>
<dbReference type="AlphaFoldDB" id="A0A1M5HPW8"/>
<dbReference type="GO" id="GO:0022857">
    <property type="term" value="F:transmembrane transporter activity"/>
    <property type="evidence" value="ECO:0007669"/>
    <property type="project" value="InterPro"/>
</dbReference>
<feature type="transmembrane region" description="Helical" evidence="6">
    <location>
        <begin position="435"/>
        <end position="454"/>
    </location>
</feature>
<feature type="transmembrane region" description="Helical" evidence="6">
    <location>
        <begin position="369"/>
        <end position="394"/>
    </location>
</feature>
<feature type="transmembrane region" description="Helical" evidence="6">
    <location>
        <begin position="28"/>
        <end position="46"/>
    </location>
</feature>
<feature type="transmembrane region" description="Helical" evidence="6">
    <location>
        <begin position="401"/>
        <end position="423"/>
    </location>
</feature>
<evidence type="ECO:0000313" key="9">
    <source>
        <dbReference type="Proteomes" id="UP000184471"/>
    </source>
</evidence>
<feature type="transmembrane region" description="Helical" evidence="6">
    <location>
        <begin position="159"/>
        <end position="180"/>
    </location>
</feature>
<evidence type="ECO:0000256" key="2">
    <source>
        <dbReference type="ARBA" id="ARBA00022692"/>
    </source>
</evidence>
<evidence type="ECO:0000256" key="1">
    <source>
        <dbReference type="ARBA" id="ARBA00004651"/>
    </source>
</evidence>
<feature type="domain" description="Major facilitator superfamily (MFS) profile" evidence="7">
    <location>
        <begin position="28"/>
        <end position="458"/>
    </location>
</feature>
<dbReference type="SUPFAM" id="SSF103473">
    <property type="entry name" value="MFS general substrate transporter"/>
    <property type="match status" value="1"/>
</dbReference>
<dbReference type="EMBL" id="FQVX01000002">
    <property type="protein sequence ID" value="SHG17892.1"/>
    <property type="molecule type" value="Genomic_DNA"/>
</dbReference>
<proteinExistence type="predicted"/>
<dbReference type="Proteomes" id="UP000184471">
    <property type="component" value="Unassembled WGS sequence"/>
</dbReference>
<feature type="transmembrane region" description="Helical" evidence="6">
    <location>
        <begin position="58"/>
        <end position="77"/>
    </location>
</feature>
<dbReference type="PANTHER" id="PTHR23528:SF1">
    <property type="entry name" value="MAJOR FACILITATOR SUPERFAMILY (MFS) PROFILE DOMAIN-CONTAINING PROTEIN"/>
    <property type="match status" value="1"/>
</dbReference>
<evidence type="ECO:0000256" key="5">
    <source>
        <dbReference type="SAM" id="MobiDB-lite"/>
    </source>
</evidence>
<dbReference type="InterPro" id="IPR011701">
    <property type="entry name" value="MFS"/>
</dbReference>
<keyword evidence="9" id="KW-1185">Reference proteome</keyword>
<keyword evidence="4 6" id="KW-0472">Membrane</keyword>
<feature type="transmembrane region" description="Helical" evidence="6">
    <location>
        <begin position="186"/>
        <end position="204"/>
    </location>
</feature>
<dbReference type="InterPro" id="IPR036259">
    <property type="entry name" value="MFS_trans_sf"/>
</dbReference>
<dbReference type="Gene3D" id="1.20.1250.20">
    <property type="entry name" value="MFS general substrate transporter like domains"/>
    <property type="match status" value="2"/>
</dbReference>
<dbReference type="Pfam" id="PF07690">
    <property type="entry name" value="MFS_1"/>
    <property type="match status" value="1"/>
</dbReference>
<feature type="transmembrane region" description="Helical" evidence="6">
    <location>
        <begin position="120"/>
        <end position="138"/>
    </location>
</feature>
<protein>
    <submittedName>
        <fullName evidence="8">Major Facilitator Superfamily protein</fullName>
    </submittedName>
</protein>
<accession>A0A1M5HPW8</accession>
<dbReference type="PROSITE" id="PS50850">
    <property type="entry name" value="MFS"/>
    <property type="match status" value="1"/>
</dbReference>
<comment type="subcellular location">
    <subcellularLocation>
        <location evidence="1">Cell membrane</location>
        <topology evidence="1">Multi-pass membrane protein</topology>
    </subcellularLocation>
</comment>
<feature type="transmembrane region" description="Helical" evidence="6">
    <location>
        <begin position="280"/>
        <end position="296"/>
    </location>
</feature>